<organism evidence="2 3">
    <name type="scientific">Euplotes crassus</name>
    <dbReference type="NCBI Taxonomy" id="5936"/>
    <lineage>
        <taxon>Eukaryota</taxon>
        <taxon>Sar</taxon>
        <taxon>Alveolata</taxon>
        <taxon>Ciliophora</taxon>
        <taxon>Intramacronucleata</taxon>
        <taxon>Spirotrichea</taxon>
        <taxon>Hypotrichia</taxon>
        <taxon>Euplotida</taxon>
        <taxon>Euplotidae</taxon>
        <taxon>Moneuplotes</taxon>
    </lineage>
</organism>
<gene>
    <name evidence="2" type="ORF">ECRASSUSDP1_LOCUS16546</name>
</gene>
<keyword evidence="1" id="KW-0732">Signal</keyword>
<keyword evidence="3" id="KW-1185">Reference proteome</keyword>
<sequence length="295" mass="34586">MVKLFQTWFLLALVISVATCKNGHLGYFTRLPDFRLSYFSTRYEIYLERILTVIHSIKPVVAAFEDDIRSFPDTLRLFNLLLSAILAYYSCDTLGCIIPEAVLMRFMKDFRNFSRIIVSELDYGFYSLLLSYAKKEFSIINKTIQNESFETYQERSDCIRMRIGQYFMPTFIGNDTSDCSKFDEIIKSFSEQPVDLGESWHSLFIRLTILKALVGGNYICYTLALQEWRRYHTLRDISSSQNSNEQFITTSPSLNQRYEEIFSEHDENKDALILPMRIFLNTSDSYLVDLQSYKD</sequence>
<evidence type="ECO:0000313" key="2">
    <source>
        <dbReference type="EMBL" id="CAI2375186.1"/>
    </source>
</evidence>
<proteinExistence type="predicted"/>
<evidence type="ECO:0000256" key="1">
    <source>
        <dbReference type="SAM" id="SignalP"/>
    </source>
</evidence>
<feature type="signal peptide" evidence="1">
    <location>
        <begin position="1"/>
        <end position="20"/>
    </location>
</feature>
<accession>A0AAD2CZF1</accession>
<feature type="chain" id="PRO_5042190537" evidence="1">
    <location>
        <begin position="21"/>
        <end position="295"/>
    </location>
</feature>
<protein>
    <submittedName>
        <fullName evidence="2">Uncharacterized protein</fullName>
    </submittedName>
</protein>
<dbReference type="Proteomes" id="UP001295684">
    <property type="component" value="Unassembled WGS sequence"/>
</dbReference>
<evidence type="ECO:0000313" key="3">
    <source>
        <dbReference type="Proteomes" id="UP001295684"/>
    </source>
</evidence>
<dbReference type="AlphaFoldDB" id="A0AAD2CZF1"/>
<comment type="caution">
    <text evidence="2">The sequence shown here is derived from an EMBL/GenBank/DDBJ whole genome shotgun (WGS) entry which is preliminary data.</text>
</comment>
<reference evidence="2" key="1">
    <citation type="submission" date="2023-07" db="EMBL/GenBank/DDBJ databases">
        <authorList>
            <consortium name="AG Swart"/>
            <person name="Singh M."/>
            <person name="Singh A."/>
            <person name="Seah K."/>
            <person name="Emmerich C."/>
        </authorList>
    </citation>
    <scope>NUCLEOTIDE SEQUENCE</scope>
    <source>
        <strain evidence="2">DP1</strain>
    </source>
</reference>
<dbReference type="EMBL" id="CAMPGE010016642">
    <property type="protein sequence ID" value="CAI2375186.1"/>
    <property type="molecule type" value="Genomic_DNA"/>
</dbReference>
<name>A0AAD2CZF1_EUPCR</name>